<dbReference type="EMBL" id="CP138333">
    <property type="protein sequence ID" value="WZX29817.1"/>
    <property type="molecule type" value="Genomic_DNA"/>
</dbReference>
<reference evidence="2" key="1">
    <citation type="submission" date="2023-10" db="EMBL/GenBank/DDBJ databases">
        <title>Genome analysis and identification of Salinococcus sp. Bachu38 nov., a PGPR from the rhizosphere of Tamarix.</title>
        <authorList>
            <person name="Liang Z."/>
            <person name="Zhang X."/>
            <person name="Jia J."/>
            <person name="Chen X."/>
            <person name="Wang Y."/>
            <person name="Wang Q."/>
            <person name="Wang R."/>
        </authorList>
    </citation>
    <scope>NUCLEOTIDE SEQUENCE [LARGE SCALE GENOMIC DNA]</scope>
    <source>
        <strain evidence="2">Bachu38</strain>
    </source>
</reference>
<dbReference type="SUPFAM" id="SSF159173">
    <property type="entry name" value="YkvR-like"/>
    <property type="match status" value="1"/>
</dbReference>
<sequence>MVHSIVLDDTEIEVKHYDRKTEEGHQVISIIFDVTSKEYHDITVLLYKGTFDIRVPEEGLDFRGTIINYSTSLDNLYEENQTGEFRVTLQEV</sequence>
<accession>A0ABZ3CJ14</accession>
<dbReference type="Pfam" id="PF11514">
    <property type="entry name" value="DUF3219"/>
    <property type="match status" value="1"/>
</dbReference>
<name>A0ABZ3CJ14_9STAP</name>
<evidence type="ECO:0000313" key="1">
    <source>
        <dbReference type="EMBL" id="WZX29817.1"/>
    </source>
</evidence>
<dbReference type="Proteomes" id="UP001455384">
    <property type="component" value="Chromosome"/>
</dbReference>
<dbReference type="RefSeq" id="WP_342388353.1">
    <property type="nucleotide sequence ID" value="NZ_CP138333.2"/>
</dbReference>
<evidence type="ECO:0000313" key="2">
    <source>
        <dbReference type="Proteomes" id="UP001455384"/>
    </source>
</evidence>
<gene>
    <name evidence="1" type="ORF">RQP18_01190</name>
</gene>
<proteinExistence type="predicted"/>
<protein>
    <submittedName>
        <fullName evidence="1">DUF3219 family protein</fullName>
    </submittedName>
</protein>
<organism evidence="1 2">
    <name type="scientific">Salinicoccus bachuensis</name>
    <dbReference type="NCBI Taxonomy" id="3136731"/>
    <lineage>
        <taxon>Bacteria</taxon>
        <taxon>Bacillati</taxon>
        <taxon>Bacillota</taxon>
        <taxon>Bacilli</taxon>
        <taxon>Bacillales</taxon>
        <taxon>Staphylococcaceae</taxon>
        <taxon>Salinicoccus</taxon>
    </lineage>
</organism>
<dbReference type="InterPro" id="IPR023105">
    <property type="entry name" value="YkvR-like_sf"/>
</dbReference>
<keyword evidence="2" id="KW-1185">Reference proteome</keyword>
<dbReference type="Gene3D" id="2.40.30.80">
    <property type="entry name" value="YkvR-like"/>
    <property type="match status" value="1"/>
</dbReference>
<dbReference type="InterPro" id="IPR021596">
    <property type="entry name" value="DUF3219"/>
</dbReference>